<dbReference type="GO" id="GO:0005524">
    <property type="term" value="F:ATP binding"/>
    <property type="evidence" value="ECO:0007669"/>
    <property type="project" value="UniProtKB-KW"/>
</dbReference>
<evidence type="ECO:0000256" key="1">
    <source>
        <dbReference type="ARBA" id="ARBA00005417"/>
    </source>
</evidence>
<dbReference type="PANTHER" id="PTHR43776">
    <property type="entry name" value="TRANSPORT ATP-BINDING PROTEIN"/>
    <property type="match status" value="1"/>
</dbReference>
<comment type="caution">
    <text evidence="6">The sequence shown here is derived from an EMBL/GenBank/DDBJ whole genome shotgun (WGS) entry which is preliminary data.</text>
</comment>
<dbReference type="InterPro" id="IPR017871">
    <property type="entry name" value="ABC_transporter-like_CS"/>
</dbReference>
<dbReference type="InterPro" id="IPR013563">
    <property type="entry name" value="Oligopep_ABC_C"/>
</dbReference>
<proteinExistence type="inferred from homology"/>
<keyword evidence="4 6" id="KW-0067">ATP-binding</keyword>
<dbReference type="RefSeq" id="WP_155219378.1">
    <property type="nucleotide sequence ID" value="NZ_WNHB01000015.1"/>
</dbReference>
<dbReference type="PROSITE" id="PS00211">
    <property type="entry name" value="ABC_TRANSPORTER_1"/>
    <property type="match status" value="1"/>
</dbReference>
<dbReference type="FunFam" id="3.40.50.300:FF:000016">
    <property type="entry name" value="Oligopeptide ABC transporter ATP-binding component"/>
    <property type="match status" value="1"/>
</dbReference>
<evidence type="ECO:0000256" key="2">
    <source>
        <dbReference type="ARBA" id="ARBA00022448"/>
    </source>
</evidence>
<evidence type="ECO:0000259" key="5">
    <source>
        <dbReference type="PROSITE" id="PS50893"/>
    </source>
</evidence>
<dbReference type="AlphaFoldDB" id="A0A6N8CQA2"/>
<accession>A0A6N8CQA2</accession>
<dbReference type="Proteomes" id="UP000440978">
    <property type="component" value="Unassembled WGS sequence"/>
</dbReference>
<protein>
    <submittedName>
        <fullName evidence="6">ATP-binding cassette domain-containing protein</fullName>
    </submittedName>
</protein>
<dbReference type="PROSITE" id="PS50893">
    <property type="entry name" value="ABC_TRANSPORTER_2"/>
    <property type="match status" value="1"/>
</dbReference>
<dbReference type="GO" id="GO:0016887">
    <property type="term" value="F:ATP hydrolysis activity"/>
    <property type="evidence" value="ECO:0007669"/>
    <property type="project" value="InterPro"/>
</dbReference>
<dbReference type="Pfam" id="PF00005">
    <property type="entry name" value="ABC_tran"/>
    <property type="match status" value="1"/>
</dbReference>
<dbReference type="GO" id="GO:0015833">
    <property type="term" value="P:peptide transport"/>
    <property type="evidence" value="ECO:0007669"/>
    <property type="project" value="InterPro"/>
</dbReference>
<feature type="domain" description="ABC transporter" evidence="5">
    <location>
        <begin position="10"/>
        <end position="260"/>
    </location>
</feature>
<dbReference type="GO" id="GO:0055085">
    <property type="term" value="P:transmembrane transport"/>
    <property type="evidence" value="ECO:0007669"/>
    <property type="project" value="UniProtKB-ARBA"/>
</dbReference>
<evidence type="ECO:0000256" key="3">
    <source>
        <dbReference type="ARBA" id="ARBA00022741"/>
    </source>
</evidence>
<dbReference type="SMART" id="SM00382">
    <property type="entry name" value="AAA"/>
    <property type="match status" value="1"/>
</dbReference>
<reference evidence="6 7" key="1">
    <citation type="submission" date="2019-11" db="EMBL/GenBank/DDBJ databases">
        <title>Terrilactibacillus tamarindus sp. nov. BCM23-1 isolated from bark of Tamarindus indica.</title>
        <authorList>
            <person name="Kingkaew E."/>
            <person name="Tanasupawat S."/>
        </authorList>
    </citation>
    <scope>NUCLEOTIDE SEQUENCE [LARGE SCALE GENOMIC DNA]</scope>
    <source>
        <strain evidence="6 7">BCM23-1</strain>
    </source>
</reference>
<dbReference type="InterPro" id="IPR003439">
    <property type="entry name" value="ABC_transporter-like_ATP-bd"/>
</dbReference>
<dbReference type="InterPro" id="IPR003593">
    <property type="entry name" value="AAA+_ATPase"/>
</dbReference>
<dbReference type="Pfam" id="PF08352">
    <property type="entry name" value="oligo_HPY"/>
    <property type="match status" value="1"/>
</dbReference>
<keyword evidence="2" id="KW-0813">Transport</keyword>
<dbReference type="InterPro" id="IPR050319">
    <property type="entry name" value="ABC_transp_ATP-bind"/>
</dbReference>
<organism evidence="6 7">
    <name type="scientific">Terrilactibacillus tamarindi</name>
    <dbReference type="NCBI Taxonomy" id="2599694"/>
    <lineage>
        <taxon>Bacteria</taxon>
        <taxon>Bacillati</taxon>
        <taxon>Bacillota</taxon>
        <taxon>Bacilli</taxon>
        <taxon>Bacillales</taxon>
        <taxon>Bacillaceae</taxon>
        <taxon>Terrilactibacillus</taxon>
    </lineage>
</organism>
<evidence type="ECO:0000313" key="7">
    <source>
        <dbReference type="Proteomes" id="UP000440978"/>
    </source>
</evidence>
<name>A0A6N8CQA2_9BACI</name>
<evidence type="ECO:0000313" key="6">
    <source>
        <dbReference type="EMBL" id="MTT32379.1"/>
    </source>
</evidence>
<gene>
    <name evidence="6" type="ORF">GMB86_10215</name>
</gene>
<dbReference type="EMBL" id="WNHB01000015">
    <property type="protein sequence ID" value="MTT32379.1"/>
    <property type="molecule type" value="Genomic_DNA"/>
</dbReference>
<dbReference type="OrthoDB" id="9802264at2"/>
<keyword evidence="3" id="KW-0547">Nucleotide-binding</keyword>
<dbReference type="PANTHER" id="PTHR43776:SF7">
    <property type="entry name" value="D,D-DIPEPTIDE TRANSPORT ATP-BINDING PROTEIN DDPF-RELATED"/>
    <property type="match status" value="1"/>
</dbReference>
<dbReference type="NCBIfam" id="TIGR01727">
    <property type="entry name" value="oligo_HPY"/>
    <property type="match status" value="1"/>
</dbReference>
<dbReference type="CDD" id="cd03257">
    <property type="entry name" value="ABC_NikE_OppD_transporters"/>
    <property type="match status" value="1"/>
</dbReference>
<comment type="similarity">
    <text evidence="1">Belongs to the ABC transporter superfamily.</text>
</comment>
<keyword evidence="7" id="KW-1185">Reference proteome</keyword>
<sequence length="327" mass="36628">MSTSNVKALIEIKHLKKYFPVKGFKARKKKQMLKAVDDVTFTIKKGETFGLVGESGCGKSTLGRMICRLYDVTDGEIIFDGTNIENLKSKALKPFQKRIQAIFQDPYSSLNPNMTVAEIIDEPLEIHTNFPKKDRLNMIKAILIKVGFKEEDMNKYPSEFSGGQRQRIGIARALAIQPDFILCDEAISALDVSIQAQVINLLEDLQKEFGLTYLFIAHDLSMVRHISDRVGVMYLGQLVEVSTSEELYKEPLHPYTKALLSAIPVADPDQKQDLGGDLIQGELPSPLDIGEGCRFRSRCPFAMDKCAKVAPELKKVDGERVVACHLY</sequence>
<dbReference type="InterPro" id="IPR027417">
    <property type="entry name" value="P-loop_NTPase"/>
</dbReference>
<evidence type="ECO:0000256" key="4">
    <source>
        <dbReference type="ARBA" id="ARBA00022840"/>
    </source>
</evidence>
<dbReference type="SUPFAM" id="SSF52540">
    <property type="entry name" value="P-loop containing nucleoside triphosphate hydrolases"/>
    <property type="match status" value="1"/>
</dbReference>
<dbReference type="Gene3D" id="3.40.50.300">
    <property type="entry name" value="P-loop containing nucleotide triphosphate hydrolases"/>
    <property type="match status" value="1"/>
</dbReference>